<dbReference type="EMBL" id="CAJNOV010012281">
    <property type="protein sequence ID" value="CAF1479736.1"/>
    <property type="molecule type" value="Genomic_DNA"/>
</dbReference>
<evidence type="ECO:0000313" key="3">
    <source>
        <dbReference type="Proteomes" id="UP000663855"/>
    </source>
</evidence>
<evidence type="ECO:0008006" key="4">
    <source>
        <dbReference type="Google" id="ProtNLM"/>
    </source>
</evidence>
<feature type="non-terminal residue" evidence="1">
    <location>
        <position position="1"/>
    </location>
</feature>
<evidence type="ECO:0000313" key="1">
    <source>
        <dbReference type="EMBL" id="CAF1479736.1"/>
    </source>
</evidence>
<dbReference type="Proteomes" id="UP000663855">
    <property type="component" value="Unassembled WGS sequence"/>
</dbReference>
<organism evidence="1 3">
    <name type="scientific">Rotaria magnacalcarata</name>
    <dbReference type="NCBI Taxonomy" id="392030"/>
    <lineage>
        <taxon>Eukaryota</taxon>
        <taxon>Metazoa</taxon>
        <taxon>Spiralia</taxon>
        <taxon>Gnathifera</taxon>
        <taxon>Rotifera</taxon>
        <taxon>Eurotatoria</taxon>
        <taxon>Bdelloidea</taxon>
        <taxon>Philodinida</taxon>
        <taxon>Philodinidae</taxon>
        <taxon>Rotaria</taxon>
    </lineage>
</organism>
<proteinExistence type="predicted"/>
<name>A0A815RPD8_9BILA</name>
<reference evidence="1" key="1">
    <citation type="submission" date="2021-02" db="EMBL/GenBank/DDBJ databases">
        <authorList>
            <person name="Nowell W R."/>
        </authorList>
    </citation>
    <scope>NUCLEOTIDE SEQUENCE</scope>
</reference>
<dbReference type="EMBL" id="CAJOBH010116513">
    <property type="protein sequence ID" value="CAF4688546.1"/>
    <property type="molecule type" value="Genomic_DNA"/>
</dbReference>
<sequence>MEKVSTFETLPDEMILHVCQYLRGGEILHSFFNLNSRLNSAITDFCHHVNLKNLTYKQFNFFQLVKLDIRSAQVCNSYDSLKVILGANNNRLKSILFDDDSTEFVLTSTNDEEAVSYPNIEELTMSLKTDKTLGSLFILVPNITRLHVDVDELSSASKRTLENVPSLVHLKDFQLRSLDMQWSLGEIAYILSKMPSLQRLVLDISTQDKHVVHGEKFIQVLPSTL</sequence>
<dbReference type="Proteomes" id="UP000681967">
    <property type="component" value="Unassembled WGS sequence"/>
</dbReference>
<accession>A0A815RPD8</accession>
<gene>
    <name evidence="2" type="ORF">BYL167_LOCUS43617</name>
    <name evidence="1" type="ORF">CJN711_LOCUS26090</name>
</gene>
<evidence type="ECO:0000313" key="2">
    <source>
        <dbReference type="EMBL" id="CAF4688546.1"/>
    </source>
</evidence>
<dbReference type="Gene3D" id="3.80.10.10">
    <property type="entry name" value="Ribonuclease Inhibitor"/>
    <property type="match status" value="1"/>
</dbReference>
<comment type="caution">
    <text evidence="1">The sequence shown here is derived from an EMBL/GenBank/DDBJ whole genome shotgun (WGS) entry which is preliminary data.</text>
</comment>
<protein>
    <recommendedName>
        <fullName evidence="4">F-box domain-containing protein</fullName>
    </recommendedName>
</protein>
<dbReference type="InterPro" id="IPR032675">
    <property type="entry name" value="LRR_dom_sf"/>
</dbReference>
<dbReference type="AlphaFoldDB" id="A0A815RPD8"/>